<gene>
    <name evidence="1" type="ORF">DNHGIG_22180</name>
</gene>
<dbReference type="Proteomes" id="UP001057291">
    <property type="component" value="Unassembled WGS sequence"/>
</dbReference>
<accession>A0AAV4LGA5</accession>
<dbReference type="RefSeq" id="WP_282199736.1">
    <property type="nucleotide sequence ID" value="NZ_BOQE01000001.1"/>
</dbReference>
<dbReference type="AlphaFoldDB" id="A0AAV4LGA5"/>
<evidence type="ECO:0000313" key="2">
    <source>
        <dbReference type="Proteomes" id="UP001057291"/>
    </source>
</evidence>
<comment type="caution">
    <text evidence="1">The sequence shown here is derived from an EMBL/GenBank/DDBJ whole genome shotgun (WGS) entry which is preliminary data.</text>
</comment>
<sequence>MGSYKGDFISGDMSPDKKEFTIRKIKNTPAYSVWNEKQLRTMYDQLTKVKNSGEDFLVMTYGMFPIPLNRNEIERFHEDLRAVLSQTEQL</sequence>
<organism evidence="1 2">
    <name type="scientific">Collibacillus ludicampi</name>
    <dbReference type="NCBI Taxonomy" id="2771369"/>
    <lineage>
        <taxon>Bacteria</taxon>
        <taxon>Bacillati</taxon>
        <taxon>Bacillota</taxon>
        <taxon>Bacilli</taxon>
        <taxon>Bacillales</taxon>
        <taxon>Alicyclobacillaceae</taxon>
        <taxon>Collibacillus</taxon>
    </lineage>
</organism>
<proteinExistence type="predicted"/>
<evidence type="ECO:0000313" key="1">
    <source>
        <dbReference type="EMBL" id="GIM46669.1"/>
    </source>
</evidence>
<reference evidence="1" key="1">
    <citation type="journal article" date="2023" name="Int. J. Syst. Evol. Microbiol.">
        <title>Collibacillus ludicampi gen. nov., sp. nov., a new soil bacterium of the family Alicyclobacillaceae.</title>
        <authorList>
            <person name="Jojima T."/>
            <person name="Ioku Y."/>
            <person name="Fukuta Y."/>
            <person name="Shirasaka N."/>
            <person name="Matsumura Y."/>
            <person name="Mori M."/>
        </authorList>
    </citation>
    <scope>NUCLEOTIDE SEQUENCE</scope>
    <source>
        <strain evidence="1">TP075</strain>
    </source>
</reference>
<protein>
    <submittedName>
        <fullName evidence="1">Uncharacterized protein</fullName>
    </submittedName>
</protein>
<name>A0AAV4LGA5_9BACL</name>
<dbReference type="EMBL" id="BOQE01000001">
    <property type="protein sequence ID" value="GIM46669.1"/>
    <property type="molecule type" value="Genomic_DNA"/>
</dbReference>
<keyword evidence="2" id="KW-1185">Reference proteome</keyword>